<dbReference type="AlphaFoldDB" id="A0A7S3K5U2"/>
<accession>A0A7S3K5U2</accession>
<organism evidence="2">
    <name type="scientific">Aureoumbra lagunensis</name>
    <dbReference type="NCBI Taxonomy" id="44058"/>
    <lineage>
        <taxon>Eukaryota</taxon>
        <taxon>Sar</taxon>
        <taxon>Stramenopiles</taxon>
        <taxon>Ochrophyta</taxon>
        <taxon>Pelagophyceae</taxon>
        <taxon>Pelagomonadales</taxon>
        <taxon>Aureoumbra</taxon>
    </lineage>
</organism>
<evidence type="ECO:0000313" key="2">
    <source>
        <dbReference type="EMBL" id="CAE0373926.1"/>
    </source>
</evidence>
<feature type="region of interest" description="Disordered" evidence="1">
    <location>
        <begin position="1"/>
        <end position="50"/>
    </location>
</feature>
<reference evidence="2" key="1">
    <citation type="submission" date="2021-01" db="EMBL/GenBank/DDBJ databases">
        <authorList>
            <person name="Corre E."/>
            <person name="Pelletier E."/>
            <person name="Niang G."/>
            <person name="Scheremetjew M."/>
            <person name="Finn R."/>
            <person name="Kale V."/>
            <person name="Holt S."/>
            <person name="Cochrane G."/>
            <person name="Meng A."/>
            <person name="Brown T."/>
            <person name="Cohen L."/>
        </authorList>
    </citation>
    <scope>NUCLEOTIDE SEQUENCE</scope>
    <source>
        <strain evidence="2">CCMP1510</strain>
    </source>
</reference>
<name>A0A7S3K5U2_9STRA</name>
<protein>
    <submittedName>
        <fullName evidence="2">Uncharacterized protein</fullName>
    </submittedName>
</protein>
<proteinExistence type="predicted"/>
<evidence type="ECO:0000256" key="1">
    <source>
        <dbReference type="SAM" id="MobiDB-lite"/>
    </source>
</evidence>
<dbReference type="EMBL" id="HBIJ01022530">
    <property type="protein sequence ID" value="CAE0373926.1"/>
    <property type="molecule type" value="Transcribed_RNA"/>
</dbReference>
<sequence length="194" mass="22186">MSEQQTRKVVLRQKPLGLRSENKDDDIREYDEQISNNNKASHGNDVKKDSPDEYVTVRAIFKRTGSIREYKVLKGTSVNEVVGQYARDTHRNAAKIRARVRNIDNGHRPHDISPHCCWCYDVLSGCCISSSNIHPTSNPHKYNKNYARRTSPKCKDGQIVHFAAASENRRYTNAAATANFGNWWWLSWIFGSCA</sequence>
<gene>
    <name evidence="2" type="ORF">ALAG00032_LOCUS14729</name>
</gene>